<dbReference type="PANTHER" id="PTHR13234:SF8">
    <property type="entry name" value="GAMMA-INTERFERON-INDUCIBLE LYSOSOMAL THIOL REDUCTASE"/>
    <property type="match status" value="1"/>
</dbReference>
<comment type="subcellular location">
    <subcellularLocation>
        <location evidence="1">Secreted</location>
    </subcellularLocation>
</comment>
<proteinExistence type="inferred from homology"/>
<dbReference type="GO" id="GO:0005576">
    <property type="term" value="C:extracellular region"/>
    <property type="evidence" value="ECO:0007669"/>
    <property type="project" value="UniProtKB-SubCell"/>
</dbReference>
<feature type="signal peptide" evidence="6">
    <location>
        <begin position="1"/>
        <end position="18"/>
    </location>
</feature>
<sequence>MTMLSNTIAAAMLSTANSVSVSVHVFAESQCPACIDYTVNQLAPLLAALPTAVNLSAYPYGNANSTLLDDGTYEFQCQHGTNECTANMWEACAIEHYPEQSTWFPFYECIEGSDISQNRDGEFETQLVEDCAEKTGLDFYLLTSCAGSNPVFGSPEDGNLAMQSIAIATEKSGHTFCPWVVIDGVPLTEEQIDNNDDLTQLVCQALLAKTSPDDTLPPICLN</sequence>
<keyword evidence="4 6" id="KW-0732">Signal</keyword>
<gene>
    <name evidence="7" type="ORF">TL16_g10810</name>
</gene>
<dbReference type="InterPro" id="IPR036249">
    <property type="entry name" value="Thioredoxin-like_sf"/>
</dbReference>
<dbReference type="PANTHER" id="PTHR13234">
    <property type="entry name" value="GAMMA-INTERFERON INDUCIBLE LYSOSOMAL THIOL REDUCTASE GILT"/>
    <property type="match status" value="1"/>
</dbReference>
<evidence type="ECO:0008006" key="9">
    <source>
        <dbReference type="Google" id="ProtNLM"/>
    </source>
</evidence>
<organism evidence="7 8">
    <name type="scientific">Triparma laevis f. inornata</name>
    <dbReference type="NCBI Taxonomy" id="1714386"/>
    <lineage>
        <taxon>Eukaryota</taxon>
        <taxon>Sar</taxon>
        <taxon>Stramenopiles</taxon>
        <taxon>Ochrophyta</taxon>
        <taxon>Bolidophyceae</taxon>
        <taxon>Parmales</taxon>
        <taxon>Triparmaceae</taxon>
        <taxon>Triparma</taxon>
    </lineage>
</organism>
<reference evidence="8" key="1">
    <citation type="journal article" date="2023" name="Commun. Biol.">
        <title>Genome analysis of Parmales, the sister group of diatoms, reveals the evolutionary specialization of diatoms from phago-mixotrophs to photoautotrophs.</title>
        <authorList>
            <person name="Ban H."/>
            <person name="Sato S."/>
            <person name="Yoshikawa S."/>
            <person name="Yamada K."/>
            <person name="Nakamura Y."/>
            <person name="Ichinomiya M."/>
            <person name="Sato N."/>
            <person name="Blanc-Mathieu R."/>
            <person name="Endo H."/>
            <person name="Kuwata A."/>
            <person name="Ogata H."/>
        </authorList>
    </citation>
    <scope>NUCLEOTIDE SEQUENCE [LARGE SCALE GENOMIC DNA]</scope>
</reference>
<keyword evidence="3" id="KW-0964">Secreted</keyword>
<comment type="caution">
    <text evidence="7">The sequence shown here is derived from an EMBL/GenBank/DDBJ whole genome shotgun (WGS) entry which is preliminary data.</text>
</comment>
<feature type="chain" id="PRO_5040761944" description="Gamma-interferon-inducible lysosomal thiol reductase" evidence="6">
    <location>
        <begin position="19"/>
        <end position="222"/>
    </location>
</feature>
<evidence type="ECO:0000256" key="2">
    <source>
        <dbReference type="ARBA" id="ARBA00005679"/>
    </source>
</evidence>
<accession>A0A9W7EQQ5</accession>
<evidence type="ECO:0000313" key="8">
    <source>
        <dbReference type="Proteomes" id="UP001162640"/>
    </source>
</evidence>
<comment type="similarity">
    <text evidence="2">Belongs to the GILT family.</text>
</comment>
<dbReference type="Pfam" id="PF03227">
    <property type="entry name" value="GILT"/>
    <property type="match status" value="1"/>
</dbReference>
<evidence type="ECO:0000256" key="5">
    <source>
        <dbReference type="ARBA" id="ARBA00023180"/>
    </source>
</evidence>
<dbReference type="AlphaFoldDB" id="A0A9W7EQQ5"/>
<dbReference type="Proteomes" id="UP001162640">
    <property type="component" value="Unassembled WGS sequence"/>
</dbReference>
<evidence type="ECO:0000256" key="4">
    <source>
        <dbReference type="ARBA" id="ARBA00022729"/>
    </source>
</evidence>
<evidence type="ECO:0000256" key="6">
    <source>
        <dbReference type="SAM" id="SignalP"/>
    </source>
</evidence>
<protein>
    <recommendedName>
        <fullName evidence="9">Gamma-interferon-inducible lysosomal thiol reductase</fullName>
    </recommendedName>
</protein>
<dbReference type="Gene3D" id="3.40.30.10">
    <property type="entry name" value="Glutaredoxin"/>
    <property type="match status" value="1"/>
</dbReference>
<dbReference type="InterPro" id="IPR004911">
    <property type="entry name" value="Interferon-induced_GILT"/>
</dbReference>
<dbReference type="SUPFAM" id="SSF52833">
    <property type="entry name" value="Thioredoxin-like"/>
    <property type="match status" value="1"/>
</dbReference>
<name>A0A9W7EQQ5_9STRA</name>
<evidence type="ECO:0000313" key="7">
    <source>
        <dbReference type="EMBL" id="GMH87302.1"/>
    </source>
</evidence>
<evidence type="ECO:0000256" key="3">
    <source>
        <dbReference type="ARBA" id="ARBA00022525"/>
    </source>
</evidence>
<dbReference type="GO" id="GO:0016671">
    <property type="term" value="F:oxidoreductase activity, acting on a sulfur group of donors, disulfide as acceptor"/>
    <property type="evidence" value="ECO:0007669"/>
    <property type="project" value="InterPro"/>
</dbReference>
<dbReference type="EMBL" id="BLQM01000392">
    <property type="protein sequence ID" value="GMH87302.1"/>
    <property type="molecule type" value="Genomic_DNA"/>
</dbReference>
<evidence type="ECO:0000256" key="1">
    <source>
        <dbReference type="ARBA" id="ARBA00004613"/>
    </source>
</evidence>
<keyword evidence="5" id="KW-0325">Glycoprotein</keyword>